<dbReference type="FunCoup" id="A0A8V0XMH4">
    <property type="interactions" value="10"/>
</dbReference>
<evidence type="ECO:0000313" key="4">
    <source>
        <dbReference type="Proteomes" id="UP000000539"/>
    </source>
</evidence>
<organism evidence="3 4">
    <name type="scientific">Gallus gallus</name>
    <name type="common">Chicken</name>
    <dbReference type="NCBI Taxonomy" id="9031"/>
    <lineage>
        <taxon>Eukaryota</taxon>
        <taxon>Metazoa</taxon>
        <taxon>Chordata</taxon>
        <taxon>Craniata</taxon>
        <taxon>Vertebrata</taxon>
        <taxon>Euteleostomi</taxon>
        <taxon>Archelosauria</taxon>
        <taxon>Archosauria</taxon>
        <taxon>Dinosauria</taxon>
        <taxon>Saurischia</taxon>
        <taxon>Theropoda</taxon>
        <taxon>Coelurosauria</taxon>
        <taxon>Aves</taxon>
        <taxon>Neognathae</taxon>
        <taxon>Galloanserae</taxon>
        <taxon>Galliformes</taxon>
        <taxon>Phasianidae</taxon>
        <taxon>Phasianinae</taxon>
        <taxon>Gallus</taxon>
    </lineage>
</organism>
<proteinExistence type="predicted"/>
<dbReference type="Proteomes" id="UP000000539">
    <property type="component" value="Chromosome 1"/>
</dbReference>
<dbReference type="Gene3D" id="3.10.50.40">
    <property type="match status" value="1"/>
</dbReference>
<dbReference type="GO" id="GO:0003755">
    <property type="term" value="F:peptidyl-prolyl cis-trans isomerase activity"/>
    <property type="evidence" value="ECO:0007669"/>
    <property type="project" value="UniProtKB-KW"/>
</dbReference>
<dbReference type="InterPro" id="IPR046357">
    <property type="entry name" value="PPIase_dom_sf"/>
</dbReference>
<protein>
    <recommendedName>
        <fullName evidence="1">peptidylprolyl isomerase</fullName>
        <ecNumber evidence="1">5.2.1.8</ecNumber>
    </recommendedName>
</protein>
<dbReference type="SUPFAM" id="SSF54534">
    <property type="entry name" value="FKBP-like"/>
    <property type="match status" value="1"/>
</dbReference>
<keyword evidence="1" id="KW-0697">Rotamase</keyword>
<dbReference type="Ensembl" id="ENSGALT00010016624.1">
    <property type="protein sequence ID" value="ENSGALP00010009400.1"/>
    <property type="gene ID" value="ENSGALG00010007003.1"/>
</dbReference>
<evidence type="ECO:0000256" key="1">
    <source>
        <dbReference type="PROSITE-ProRule" id="PRU00277"/>
    </source>
</evidence>
<sequence>IIIRLSLASPGIYVSRLYSVASRMLQNGKKVDSSRDRNKPFQFKTSRKEVIKGLEEVVTRIQINDSGLSSDWVKGVLGHSIWCNIGKTKW</sequence>
<dbReference type="AlphaFoldDB" id="A0A8V0XMH4"/>
<dbReference type="InterPro" id="IPR001179">
    <property type="entry name" value="PPIase_FKBP_dom"/>
</dbReference>
<name>A0A8V0XMH4_CHICK</name>
<comment type="catalytic activity">
    <reaction evidence="1">
        <text>[protein]-peptidylproline (omega=180) = [protein]-peptidylproline (omega=0)</text>
        <dbReference type="Rhea" id="RHEA:16237"/>
        <dbReference type="Rhea" id="RHEA-COMP:10747"/>
        <dbReference type="Rhea" id="RHEA-COMP:10748"/>
        <dbReference type="ChEBI" id="CHEBI:83833"/>
        <dbReference type="ChEBI" id="CHEBI:83834"/>
        <dbReference type="EC" id="5.2.1.8"/>
    </reaction>
</comment>
<reference evidence="3" key="3">
    <citation type="submission" date="2025-09" db="UniProtKB">
        <authorList>
            <consortium name="Ensembl"/>
        </authorList>
    </citation>
    <scope>IDENTIFICATION</scope>
    <source>
        <strain evidence="3">broiler</strain>
    </source>
</reference>
<reference evidence="3" key="2">
    <citation type="submission" date="2025-08" db="UniProtKB">
        <authorList>
            <consortium name="Ensembl"/>
        </authorList>
    </citation>
    <scope>IDENTIFICATION</scope>
    <source>
        <strain evidence="3">broiler</strain>
    </source>
</reference>
<dbReference type="EC" id="5.2.1.8" evidence="1"/>
<feature type="domain" description="PPIase FKBP-type" evidence="2">
    <location>
        <begin position="25"/>
        <end position="65"/>
    </location>
</feature>
<dbReference type="PROSITE" id="PS50059">
    <property type="entry name" value="FKBP_PPIASE"/>
    <property type="match status" value="1"/>
</dbReference>
<evidence type="ECO:0000313" key="3">
    <source>
        <dbReference type="Ensembl" id="ENSGALP00010009400.1"/>
    </source>
</evidence>
<evidence type="ECO:0000259" key="2">
    <source>
        <dbReference type="PROSITE" id="PS50059"/>
    </source>
</evidence>
<dbReference type="Pfam" id="PF00254">
    <property type="entry name" value="FKBP_C"/>
    <property type="match status" value="1"/>
</dbReference>
<reference evidence="3" key="1">
    <citation type="submission" date="2020-11" db="EMBL/GenBank/DDBJ databases">
        <title>Gallus gallus (Chicken) genome, bGalGal1, GRCg7b, maternal haplotype autosomes + Z &amp; W.</title>
        <authorList>
            <person name="Warren W."/>
            <person name="Formenti G."/>
            <person name="Fedrigo O."/>
            <person name="Haase B."/>
            <person name="Mountcastle J."/>
            <person name="Balacco J."/>
            <person name="Tracey A."/>
            <person name="Schneider V."/>
            <person name="Okimoto R."/>
            <person name="Cheng H."/>
            <person name="Hawken R."/>
            <person name="Howe K."/>
            <person name="Jarvis E.D."/>
        </authorList>
    </citation>
    <scope>NUCLEOTIDE SEQUENCE [LARGE SCALE GENOMIC DNA]</scope>
    <source>
        <strain evidence="3">Broiler</strain>
    </source>
</reference>
<keyword evidence="4" id="KW-1185">Reference proteome</keyword>
<keyword evidence="1" id="KW-0413">Isomerase</keyword>
<accession>A0A8V0XMH4</accession>